<protein>
    <submittedName>
        <fullName evidence="2">Uncharacterized protein</fullName>
    </submittedName>
</protein>
<organism evidence="2 3">
    <name type="scientific">Metarhizium robertsii</name>
    <dbReference type="NCBI Taxonomy" id="568076"/>
    <lineage>
        <taxon>Eukaryota</taxon>
        <taxon>Fungi</taxon>
        <taxon>Dikarya</taxon>
        <taxon>Ascomycota</taxon>
        <taxon>Pezizomycotina</taxon>
        <taxon>Sordariomycetes</taxon>
        <taxon>Hypocreomycetidae</taxon>
        <taxon>Hypocreales</taxon>
        <taxon>Clavicipitaceae</taxon>
        <taxon>Metarhizium</taxon>
    </lineage>
</organism>
<sequence length="159" mass="17438">MSDPETIKLEYLLSYPEYLNKPELHLDKIRRRYDQARLECQPLRQHDRWRASCRPRVVVGAKGDPSILRRGLLHYASHERCRAGQGPTAAGVRVCPAVSVHGLSHHAGRGREGPAGDVDGVLPGGSPGDQEHGFHRLAGAPIWEDEGAGGGAREQDRGE</sequence>
<dbReference type="AlphaFoldDB" id="A0A014PAB2"/>
<reference evidence="2 3" key="1">
    <citation type="submission" date="2014-02" db="EMBL/GenBank/DDBJ databases">
        <title>The genome sequence of the entomopathogenic fungus Metarhizium robertsii ARSEF 2575.</title>
        <authorList>
            <person name="Giuliano Garisto Donzelli B."/>
            <person name="Roe B.A."/>
            <person name="Macmil S.L."/>
            <person name="Krasnoff S.B."/>
            <person name="Gibson D.M."/>
        </authorList>
    </citation>
    <scope>NUCLEOTIDE SEQUENCE [LARGE SCALE GENOMIC DNA]</scope>
    <source>
        <strain evidence="2 3">ARSEF 2575</strain>
    </source>
</reference>
<accession>A0A014PAB2</accession>
<evidence type="ECO:0000313" key="2">
    <source>
        <dbReference type="EMBL" id="EXV00551.1"/>
    </source>
</evidence>
<dbReference type="Proteomes" id="UP000030151">
    <property type="component" value="Unassembled WGS sequence"/>
</dbReference>
<dbReference type="OrthoDB" id="4953097at2759"/>
<gene>
    <name evidence="2" type="ORF">X797_006267</name>
</gene>
<dbReference type="HOGENOM" id="CLU_1661200_0_0_1"/>
<evidence type="ECO:0000256" key="1">
    <source>
        <dbReference type="SAM" id="MobiDB-lite"/>
    </source>
</evidence>
<proteinExistence type="predicted"/>
<name>A0A014PAB2_9HYPO</name>
<evidence type="ECO:0000313" key="3">
    <source>
        <dbReference type="Proteomes" id="UP000030151"/>
    </source>
</evidence>
<feature type="region of interest" description="Disordered" evidence="1">
    <location>
        <begin position="105"/>
        <end position="159"/>
    </location>
</feature>
<dbReference type="EMBL" id="JELW01000012">
    <property type="protein sequence ID" value="EXV00551.1"/>
    <property type="molecule type" value="Genomic_DNA"/>
</dbReference>
<comment type="caution">
    <text evidence="2">The sequence shown here is derived from an EMBL/GenBank/DDBJ whole genome shotgun (WGS) entry which is preliminary data.</text>
</comment>